<organism evidence="3 4">
    <name type="scientific">Sphingobium limneticum</name>
    <dbReference type="NCBI Taxonomy" id="1007511"/>
    <lineage>
        <taxon>Bacteria</taxon>
        <taxon>Pseudomonadati</taxon>
        <taxon>Pseudomonadota</taxon>
        <taxon>Alphaproteobacteria</taxon>
        <taxon>Sphingomonadales</taxon>
        <taxon>Sphingomonadaceae</taxon>
        <taxon>Sphingobium</taxon>
    </lineage>
</organism>
<comment type="caution">
    <text evidence="3">The sequence shown here is derived from an EMBL/GenBank/DDBJ whole genome shotgun (WGS) entry which is preliminary data.</text>
</comment>
<dbReference type="Proteomes" id="UP000326364">
    <property type="component" value="Unassembled WGS sequence"/>
</dbReference>
<evidence type="ECO:0000313" key="5">
    <source>
        <dbReference type="Proteomes" id="UP000326364"/>
    </source>
</evidence>
<dbReference type="Pfam" id="PF03374">
    <property type="entry name" value="ANT"/>
    <property type="match status" value="1"/>
</dbReference>
<dbReference type="Proteomes" id="UP000325933">
    <property type="component" value="Unassembled WGS sequence"/>
</dbReference>
<dbReference type="PROSITE" id="PS51750">
    <property type="entry name" value="BRO_N"/>
    <property type="match status" value="1"/>
</dbReference>
<sequence length="292" mass="32360">MSVSGGLRPMNSPRRKMWRRSAPPCGWHALRLEVLMSDLTPFNFESRPVRISDRDGQPWFALADVCSVLDIQNVGNAAARLDDDERDSIRNPDVNRGRGNPDLLVVNESGLFKLMLRSRKPAAKRFTKWVTSEVLPSIRRSGHYGGAAAPLNLSDPAVLQRLLLEHTGRALALENRNNELATQAAALAQLTHAEGALSITDAAKALNTGPRALFGWMGQRLWIYRRSGGSRWLGYQAKISAGLITHKVTRIERPSQPAKFVEQVLLTPKGIAKIAEIMAMEKADTWKDPQLS</sequence>
<feature type="domain" description="Bro-N" evidence="1">
    <location>
        <begin position="36"/>
        <end position="142"/>
    </location>
</feature>
<dbReference type="InterPro" id="IPR003497">
    <property type="entry name" value="BRO_N_domain"/>
</dbReference>
<evidence type="ECO:0000313" key="3">
    <source>
        <dbReference type="EMBL" id="KAA9032293.1"/>
    </source>
</evidence>
<dbReference type="PANTHER" id="PTHR36180:SF2">
    <property type="entry name" value="BRO FAMILY PROTEIN"/>
    <property type="match status" value="1"/>
</dbReference>
<evidence type="ECO:0000313" key="4">
    <source>
        <dbReference type="Proteomes" id="UP000325933"/>
    </source>
</evidence>
<dbReference type="PANTHER" id="PTHR36180">
    <property type="entry name" value="DNA-BINDING PROTEIN-RELATED-RELATED"/>
    <property type="match status" value="1"/>
</dbReference>
<dbReference type="AlphaFoldDB" id="A0A5J5I740"/>
<evidence type="ECO:0000313" key="2">
    <source>
        <dbReference type="EMBL" id="KAA9019835.1"/>
    </source>
</evidence>
<evidence type="ECO:0000259" key="1">
    <source>
        <dbReference type="PROSITE" id="PS51750"/>
    </source>
</evidence>
<protein>
    <submittedName>
        <fullName evidence="3">Phage repressor protein/antirepressor Ant</fullName>
    </submittedName>
</protein>
<dbReference type="InterPro" id="IPR005039">
    <property type="entry name" value="Ant_C"/>
</dbReference>
<proteinExistence type="predicted"/>
<name>A0A5J5I740_9SPHN</name>
<keyword evidence="5" id="KW-1185">Reference proteome</keyword>
<reference evidence="4 5" key="1">
    <citation type="submission" date="2019-09" db="EMBL/GenBank/DDBJ databases">
        <authorList>
            <person name="Feng G."/>
        </authorList>
    </citation>
    <scope>NUCLEOTIDE SEQUENCE [LARGE SCALE GENOMIC DNA]</scope>
    <source>
        <strain evidence="3 4">KACC 19283</strain>
        <strain evidence="2 5">KACC 19284</strain>
    </source>
</reference>
<dbReference type="SMART" id="SM01040">
    <property type="entry name" value="Bro-N"/>
    <property type="match status" value="1"/>
</dbReference>
<dbReference type="EMBL" id="VYQB01000003">
    <property type="protein sequence ID" value="KAA9019835.1"/>
    <property type="molecule type" value="Genomic_DNA"/>
</dbReference>
<gene>
    <name evidence="3" type="ORF">F4U95_06260</name>
    <name evidence="2" type="ORF">F4U96_06260</name>
</gene>
<accession>A0A5J5I740</accession>
<dbReference type="Pfam" id="PF02498">
    <property type="entry name" value="Bro-N"/>
    <property type="match status" value="1"/>
</dbReference>
<dbReference type="GO" id="GO:0003677">
    <property type="term" value="F:DNA binding"/>
    <property type="evidence" value="ECO:0007669"/>
    <property type="project" value="InterPro"/>
</dbReference>
<dbReference type="EMBL" id="VYQA01000003">
    <property type="protein sequence ID" value="KAA9032293.1"/>
    <property type="molecule type" value="Genomic_DNA"/>
</dbReference>